<dbReference type="EnsemblMetazoa" id="CapteT201057">
    <property type="protein sequence ID" value="CapteP201057"/>
    <property type="gene ID" value="CapteG201057"/>
</dbReference>
<evidence type="ECO:0008006" key="4">
    <source>
        <dbReference type="Google" id="ProtNLM"/>
    </source>
</evidence>
<evidence type="ECO:0000313" key="3">
    <source>
        <dbReference type="Proteomes" id="UP000014760"/>
    </source>
</evidence>
<dbReference type="EMBL" id="KB309875">
    <property type="protein sequence ID" value="ELT93109.1"/>
    <property type="molecule type" value="Genomic_DNA"/>
</dbReference>
<dbReference type="SUPFAM" id="SSF56219">
    <property type="entry name" value="DNase I-like"/>
    <property type="match status" value="1"/>
</dbReference>
<dbReference type="HOGENOM" id="CLU_038004_4_0_1"/>
<keyword evidence="3" id="KW-1185">Reference proteome</keyword>
<dbReference type="EMBL" id="AMQN01012977">
    <property type="status" value="NOT_ANNOTATED_CDS"/>
    <property type="molecule type" value="Genomic_DNA"/>
</dbReference>
<reference evidence="3" key="1">
    <citation type="submission" date="2012-12" db="EMBL/GenBank/DDBJ databases">
        <authorList>
            <person name="Hellsten U."/>
            <person name="Grimwood J."/>
            <person name="Chapman J.A."/>
            <person name="Shapiro H."/>
            <person name="Aerts A."/>
            <person name="Otillar R.P."/>
            <person name="Terry A.Y."/>
            <person name="Boore J.L."/>
            <person name="Simakov O."/>
            <person name="Marletaz F."/>
            <person name="Cho S.-J."/>
            <person name="Edsinger-Gonzales E."/>
            <person name="Havlak P."/>
            <person name="Kuo D.-H."/>
            <person name="Larsson T."/>
            <person name="Lv J."/>
            <person name="Arendt D."/>
            <person name="Savage R."/>
            <person name="Osoegawa K."/>
            <person name="de Jong P."/>
            <person name="Lindberg D.R."/>
            <person name="Seaver E.C."/>
            <person name="Weisblat D.A."/>
            <person name="Putnam N.H."/>
            <person name="Grigoriev I.V."/>
            <person name="Rokhsar D.S."/>
        </authorList>
    </citation>
    <scope>NUCLEOTIDE SEQUENCE</scope>
    <source>
        <strain evidence="3">I ESC-2004</strain>
    </source>
</reference>
<organism evidence="1">
    <name type="scientific">Capitella teleta</name>
    <name type="common">Polychaete worm</name>
    <dbReference type="NCBI Taxonomy" id="283909"/>
    <lineage>
        <taxon>Eukaryota</taxon>
        <taxon>Metazoa</taxon>
        <taxon>Spiralia</taxon>
        <taxon>Lophotrochozoa</taxon>
        <taxon>Annelida</taxon>
        <taxon>Polychaeta</taxon>
        <taxon>Sedentaria</taxon>
        <taxon>Scolecida</taxon>
        <taxon>Capitellidae</taxon>
        <taxon>Capitella</taxon>
    </lineage>
</organism>
<name>R7THB6_CAPTE</name>
<protein>
    <recommendedName>
        <fullName evidence="4">Endonuclease/exonuclease/phosphatase domain-containing protein</fullName>
    </recommendedName>
</protein>
<reference evidence="2" key="3">
    <citation type="submission" date="2015-06" db="UniProtKB">
        <authorList>
            <consortium name="EnsemblMetazoa"/>
        </authorList>
    </citation>
    <scope>IDENTIFICATION</scope>
</reference>
<sequence length="434" mass="50812">MEHCHILFIQEHWYPQNDVHMLGHDMKGVNVVGVSVNKRCCAYTFSWPNGLKMLLINVYMPCDSLHGQASRYFIEVLDEASVIITKHDEIEHVVFGGDMNTDLNRSHSLHVGPLQDFCVRHSLKFCVMHPQNEVPYSYMSDWNGAHSTIDHMMVTDNMYELRSKYVTKDDADNFSDHNPVLLSLDMITQLGRNPISHDTSRLAWHRSSDRNIMMYQQEVKRRLCLVDVPVEAVECNDFQCMHAAAISEYYNEVMNVIQTSAKETIPMRKQKSKAGWNEHVEPFREKSLFWNTMWVQCDRPRQGWVHRLRTNTKSRYMRAVRWVLRNQDKLAAERMAEKLKNEPNRDFWSEVRKVRSKTNTNPTTIDSAQGDIEICNLFAKKYDELYNSVSYDSRDMNTTMQQIDDDSRMQCQENAYAMPITPYGHQTFNTQCPN</sequence>
<dbReference type="Gene3D" id="3.60.10.10">
    <property type="entry name" value="Endonuclease/exonuclease/phosphatase"/>
    <property type="match status" value="1"/>
</dbReference>
<dbReference type="AlphaFoldDB" id="R7THB6"/>
<evidence type="ECO:0000313" key="2">
    <source>
        <dbReference type="EnsemblMetazoa" id="CapteP201057"/>
    </source>
</evidence>
<evidence type="ECO:0000313" key="1">
    <source>
        <dbReference type="EMBL" id="ELT93109.1"/>
    </source>
</evidence>
<dbReference type="Proteomes" id="UP000014760">
    <property type="component" value="Unassembled WGS sequence"/>
</dbReference>
<gene>
    <name evidence="1" type="ORF">CAPTEDRAFT_201057</name>
</gene>
<dbReference type="OrthoDB" id="6090099at2759"/>
<dbReference type="InterPro" id="IPR036691">
    <property type="entry name" value="Endo/exonu/phosph_ase_sf"/>
</dbReference>
<proteinExistence type="predicted"/>
<accession>R7THB6</accession>
<reference evidence="1 3" key="2">
    <citation type="journal article" date="2013" name="Nature">
        <title>Insights into bilaterian evolution from three spiralian genomes.</title>
        <authorList>
            <person name="Simakov O."/>
            <person name="Marletaz F."/>
            <person name="Cho S.J."/>
            <person name="Edsinger-Gonzales E."/>
            <person name="Havlak P."/>
            <person name="Hellsten U."/>
            <person name="Kuo D.H."/>
            <person name="Larsson T."/>
            <person name="Lv J."/>
            <person name="Arendt D."/>
            <person name="Savage R."/>
            <person name="Osoegawa K."/>
            <person name="de Jong P."/>
            <person name="Grimwood J."/>
            <person name="Chapman J.A."/>
            <person name="Shapiro H."/>
            <person name="Aerts A."/>
            <person name="Otillar R.P."/>
            <person name="Terry A.Y."/>
            <person name="Boore J.L."/>
            <person name="Grigoriev I.V."/>
            <person name="Lindberg D.R."/>
            <person name="Seaver E.C."/>
            <person name="Weisblat D.A."/>
            <person name="Putnam N.H."/>
            <person name="Rokhsar D.S."/>
        </authorList>
    </citation>
    <scope>NUCLEOTIDE SEQUENCE</scope>
    <source>
        <strain evidence="1 3">I ESC-2004</strain>
    </source>
</reference>